<dbReference type="EMBL" id="LUEZ02000049">
    <property type="protein sequence ID" value="RDB22482.1"/>
    <property type="molecule type" value="Genomic_DNA"/>
</dbReference>
<organism evidence="2 3">
    <name type="scientific">Hypsizygus marmoreus</name>
    <name type="common">White beech mushroom</name>
    <name type="synonym">Agaricus marmoreus</name>
    <dbReference type="NCBI Taxonomy" id="39966"/>
    <lineage>
        <taxon>Eukaryota</taxon>
        <taxon>Fungi</taxon>
        <taxon>Dikarya</taxon>
        <taxon>Basidiomycota</taxon>
        <taxon>Agaricomycotina</taxon>
        <taxon>Agaricomycetes</taxon>
        <taxon>Agaricomycetidae</taxon>
        <taxon>Agaricales</taxon>
        <taxon>Tricholomatineae</taxon>
        <taxon>Lyophyllaceae</taxon>
        <taxon>Hypsizygus</taxon>
    </lineage>
</organism>
<evidence type="ECO:0000313" key="3">
    <source>
        <dbReference type="Proteomes" id="UP000076154"/>
    </source>
</evidence>
<feature type="region of interest" description="Disordered" evidence="1">
    <location>
        <begin position="1"/>
        <end position="78"/>
    </location>
</feature>
<dbReference type="InParanoid" id="A0A369JMA4"/>
<evidence type="ECO:0000256" key="1">
    <source>
        <dbReference type="SAM" id="MobiDB-lite"/>
    </source>
</evidence>
<feature type="compositionally biased region" description="Basic and acidic residues" evidence="1">
    <location>
        <begin position="14"/>
        <end position="33"/>
    </location>
</feature>
<protein>
    <submittedName>
        <fullName evidence="2">Uncharacterized protein</fullName>
    </submittedName>
</protein>
<comment type="caution">
    <text evidence="2">The sequence shown here is derived from an EMBL/GenBank/DDBJ whole genome shotgun (WGS) entry which is preliminary data.</text>
</comment>
<accession>A0A369JMA4</accession>
<proteinExistence type="predicted"/>
<feature type="region of interest" description="Disordered" evidence="1">
    <location>
        <begin position="176"/>
        <end position="229"/>
    </location>
</feature>
<dbReference type="OrthoDB" id="3240950at2759"/>
<dbReference type="AlphaFoldDB" id="A0A369JMA4"/>
<dbReference type="Proteomes" id="UP000076154">
    <property type="component" value="Unassembled WGS sequence"/>
</dbReference>
<keyword evidence="3" id="KW-1185">Reference proteome</keyword>
<name>A0A369JMA4_HYPMA</name>
<reference evidence="2" key="1">
    <citation type="submission" date="2018-04" db="EMBL/GenBank/DDBJ databases">
        <title>Whole genome sequencing of Hypsizygus marmoreus.</title>
        <authorList>
            <person name="Choi I.-G."/>
            <person name="Min B."/>
            <person name="Kim J.-G."/>
            <person name="Kim S."/>
            <person name="Oh Y.-L."/>
            <person name="Kong W.-S."/>
            <person name="Park H."/>
            <person name="Jeong J."/>
            <person name="Song E.-S."/>
        </authorList>
    </citation>
    <scope>NUCLEOTIDE SEQUENCE [LARGE SCALE GENOMIC DNA]</scope>
    <source>
        <strain evidence="2">51987-8</strain>
    </source>
</reference>
<feature type="compositionally biased region" description="Polar residues" evidence="1">
    <location>
        <begin position="64"/>
        <end position="78"/>
    </location>
</feature>
<gene>
    <name evidence="2" type="ORF">Hypma_010289</name>
</gene>
<feature type="region of interest" description="Disordered" evidence="1">
    <location>
        <begin position="116"/>
        <end position="144"/>
    </location>
</feature>
<evidence type="ECO:0000313" key="2">
    <source>
        <dbReference type="EMBL" id="RDB22482.1"/>
    </source>
</evidence>
<sequence length="353" mass="40990">MPRFNIFRSLTSSSRERRETSARARDGIYDYHLSRPNMPPMQEIPMASSMRHPKRSTARVDSYEPQTFPSLNMTSQPLNYFTTNDGRVEEPHRNVPNTLSAHIEPIESYRSWSPIPSVHRRIPEPEPRPRRPRSPYQDVHQNPQRQENILHTQNHRYPENQEESWSPVPEVEETDLFGRETRGPRSRHSSRPWDPVSGINPQDHTPPDPGVPSISEPRRHRTSEGEPEVIEPVIYEHEIWNYEDNAPEVFYYIIPGGLNVIFWDEEGNEIRRVGEFGDSIRRPRRVSPTIVQDEYGNELYRTGNFGISADLQRTGYVPSHGSGSSTAYSAGHQIPLRRRQPTYIPASQTRRPY</sequence>